<dbReference type="SUPFAM" id="SSF52540">
    <property type="entry name" value="P-loop containing nucleoside triphosphate hydrolases"/>
    <property type="match status" value="1"/>
</dbReference>
<keyword evidence="6 7" id="KW-0472">Membrane</keyword>
<dbReference type="Pfam" id="PF00005">
    <property type="entry name" value="ABC_tran"/>
    <property type="match status" value="1"/>
</dbReference>
<name>A0A318RI66_WILLI</name>
<dbReference type="Gene3D" id="1.20.1560.10">
    <property type="entry name" value="ABC transporter type 1, transmembrane domain"/>
    <property type="match status" value="1"/>
</dbReference>
<evidence type="ECO:0000256" key="4">
    <source>
        <dbReference type="ARBA" id="ARBA00022840"/>
    </source>
</evidence>
<dbReference type="Gene3D" id="3.40.50.300">
    <property type="entry name" value="P-loop containing nucleotide triphosphate hydrolases"/>
    <property type="match status" value="1"/>
</dbReference>
<dbReference type="GO" id="GO:0005886">
    <property type="term" value="C:plasma membrane"/>
    <property type="evidence" value="ECO:0007669"/>
    <property type="project" value="UniProtKB-SubCell"/>
</dbReference>
<dbReference type="InterPro" id="IPR014216">
    <property type="entry name" value="ABC_transptr_CydD"/>
</dbReference>
<evidence type="ECO:0000256" key="1">
    <source>
        <dbReference type="ARBA" id="ARBA00004651"/>
    </source>
</evidence>
<evidence type="ECO:0000259" key="8">
    <source>
        <dbReference type="PROSITE" id="PS50893"/>
    </source>
</evidence>
<dbReference type="InterPro" id="IPR036640">
    <property type="entry name" value="ABC1_TM_sf"/>
</dbReference>
<dbReference type="PROSITE" id="PS00211">
    <property type="entry name" value="ABC_TRANSPORTER_1"/>
    <property type="match status" value="1"/>
</dbReference>
<dbReference type="GO" id="GO:0140359">
    <property type="term" value="F:ABC-type transporter activity"/>
    <property type="evidence" value="ECO:0007669"/>
    <property type="project" value="InterPro"/>
</dbReference>
<evidence type="ECO:0000256" key="6">
    <source>
        <dbReference type="ARBA" id="ARBA00023136"/>
    </source>
</evidence>
<dbReference type="GO" id="GO:0005524">
    <property type="term" value="F:ATP binding"/>
    <property type="evidence" value="ECO:0007669"/>
    <property type="project" value="UniProtKB-KW"/>
</dbReference>
<keyword evidence="3" id="KW-0547">Nucleotide-binding</keyword>
<dbReference type="InterPro" id="IPR003593">
    <property type="entry name" value="AAA+_ATPase"/>
</dbReference>
<keyword evidence="4 10" id="KW-0067">ATP-binding</keyword>
<evidence type="ECO:0000256" key="5">
    <source>
        <dbReference type="ARBA" id="ARBA00022989"/>
    </source>
</evidence>
<dbReference type="PROSITE" id="PS50893">
    <property type="entry name" value="ABC_TRANSPORTER_2"/>
    <property type="match status" value="1"/>
</dbReference>
<dbReference type="InterPro" id="IPR039421">
    <property type="entry name" value="Type_1_exporter"/>
</dbReference>
<dbReference type="InterPro" id="IPR011527">
    <property type="entry name" value="ABC1_TM_dom"/>
</dbReference>
<dbReference type="InterPro" id="IPR027417">
    <property type="entry name" value="P-loop_NTPase"/>
</dbReference>
<comment type="caution">
    <text evidence="10">The sequence shown here is derived from an EMBL/GenBank/DDBJ whole genome shotgun (WGS) entry which is preliminary data.</text>
</comment>
<gene>
    <name evidence="10" type="ORF">DFR67_11147</name>
</gene>
<dbReference type="CDD" id="cd03228">
    <property type="entry name" value="ABCC_MRP_Like"/>
    <property type="match status" value="1"/>
</dbReference>
<dbReference type="GO" id="GO:0016887">
    <property type="term" value="F:ATP hydrolysis activity"/>
    <property type="evidence" value="ECO:0007669"/>
    <property type="project" value="InterPro"/>
</dbReference>
<dbReference type="Pfam" id="PF00664">
    <property type="entry name" value="ABC_membrane"/>
    <property type="match status" value="1"/>
</dbReference>
<feature type="transmembrane region" description="Helical" evidence="7">
    <location>
        <begin position="187"/>
        <end position="206"/>
    </location>
</feature>
<dbReference type="CDD" id="cd18584">
    <property type="entry name" value="ABC_6TM_AarD_CydD"/>
    <property type="match status" value="1"/>
</dbReference>
<keyword evidence="2 7" id="KW-0812">Transmembrane</keyword>
<proteinExistence type="predicted"/>
<comment type="subcellular location">
    <subcellularLocation>
        <location evidence="1">Cell membrane</location>
        <topology evidence="1">Multi-pass membrane protein</topology>
    </subcellularLocation>
</comment>
<dbReference type="InterPro" id="IPR003439">
    <property type="entry name" value="ABC_transporter-like_ATP-bd"/>
</dbReference>
<evidence type="ECO:0000256" key="7">
    <source>
        <dbReference type="SAM" id="Phobius"/>
    </source>
</evidence>
<reference evidence="10 11" key="1">
    <citation type="submission" date="2018-06" db="EMBL/GenBank/DDBJ databases">
        <title>Genomic Encyclopedia of Type Strains, Phase IV (KMG-IV): sequencing the most valuable type-strain genomes for metagenomic binning, comparative biology and taxonomic classification.</title>
        <authorList>
            <person name="Goeker M."/>
        </authorList>
    </citation>
    <scope>NUCLEOTIDE SEQUENCE [LARGE SCALE GENOMIC DNA]</scope>
    <source>
        <strain evidence="10 11">DSM 45521</strain>
    </source>
</reference>
<dbReference type="RefSeq" id="WP_211325101.1">
    <property type="nucleotide sequence ID" value="NZ_QJSP01000011.1"/>
</dbReference>
<feature type="domain" description="ABC transmembrane type-1" evidence="9">
    <location>
        <begin position="42"/>
        <end position="329"/>
    </location>
</feature>
<dbReference type="PANTHER" id="PTHR24221:SF590">
    <property type="entry name" value="COMPONENT LINKED WITH THE ASSEMBLY OF CYTOCHROME' TRANSPORT TRANSMEMBRANE ATP-BINDING PROTEIN ABC TRANSPORTER CYDD-RELATED"/>
    <property type="match status" value="1"/>
</dbReference>
<feature type="transmembrane region" description="Helical" evidence="7">
    <location>
        <begin position="82"/>
        <end position="102"/>
    </location>
</feature>
<keyword evidence="5 7" id="KW-1133">Transmembrane helix</keyword>
<dbReference type="SUPFAM" id="SSF90123">
    <property type="entry name" value="ABC transporter transmembrane region"/>
    <property type="match status" value="1"/>
</dbReference>
<feature type="domain" description="ABC transporter" evidence="8">
    <location>
        <begin position="362"/>
        <end position="574"/>
    </location>
</feature>
<evidence type="ECO:0000256" key="3">
    <source>
        <dbReference type="ARBA" id="ARBA00022741"/>
    </source>
</evidence>
<organism evidence="10 11">
    <name type="scientific">Williamsia limnetica</name>
    <dbReference type="NCBI Taxonomy" id="882452"/>
    <lineage>
        <taxon>Bacteria</taxon>
        <taxon>Bacillati</taxon>
        <taxon>Actinomycetota</taxon>
        <taxon>Actinomycetes</taxon>
        <taxon>Mycobacteriales</taxon>
        <taxon>Nocardiaceae</taxon>
        <taxon>Williamsia</taxon>
    </lineage>
</organism>
<evidence type="ECO:0000313" key="11">
    <source>
        <dbReference type="Proteomes" id="UP000247591"/>
    </source>
</evidence>
<dbReference type="NCBIfam" id="TIGR02857">
    <property type="entry name" value="CydD"/>
    <property type="match status" value="1"/>
</dbReference>
<dbReference type="InterPro" id="IPR017871">
    <property type="entry name" value="ABC_transporter-like_CS"/>
</dbReference>
<sequence>MTVKPAGRRSVAVPAKETLQRSGPPIDPRLLRYSRTSRRYLALTVVMAVVQVGAVIVTATMVASILSELIVSPALRSLDAQAWHLAVLAAAIGVRVAAVYLHDRYAHRASSRVIAELRNAALIAVSDPARTSPRELLRGRDRLATTLTRGLEAVGPYLTGYVPALVLSVVVIPVLVVVMAWADLTSAVIVVITLPLIPVFMILIGLMTRERTTDRLDAMSRLSSQLLDLIAGIPTLRALGRERDPAARVRELGQAHRKSTMAALRVAFLSGAVLEFLATLSVALVAVSIGLRLVFGEMGLYGAVLALILAPEVYLPLRSAGAQFHNSEAGVASAREVFAIIEDERTRTAPATRSVAVAGASIAVVGLGVHGRDGWAPHDLTATIAAGRMTVLTGPNGSGKSTLLAAILGLQTPDEGSILIGSVPVAELDRQALWEQVAWLPQHPVLVPGTVAQNFELLGPVGDTEREKACRVSGFDKVLEDLGEGWHTLLGSGGVGLSAGQRQRLALARVLSSPAPLLLLDEPTTHLDPASETAVARALQARARSGDTVVVVAHRPAMISVGDDIIDIAGARHE</sequence>
<dbReference type="GO" id="GO:0042883">
    <property type="term" value="P:cysteine transport"/>
    <property type="evidence" value="ECO:0007669"/>
    <property type="project" value="InterPro"/>
</dbReference>
<dbReference type="PANTHER" id="PTHR24221">
    <property type="entry name" value="ATP-BINDING CASSETTE SUB-FAMILY B"/>
    <property type="match status" value="1"/>
</dbReference>
<keyword evidence="11" id="KW-1185">Reference proteome</keyword>
<dbReference type="EMBL" id="QJSP01000011">
    <property type="protein sequence ID" value="PYE14972.1"/>
    <property type="molecule type" value="Genomic_DNA"/>
</dbReference>
<feature type="transmembrane region" description="Helical" evidence="7">
    <location>
        <begin position="158"/>
        <end position="181"/>
    </location>
</feature>
<accession>A0A318RI66</accession>
<dbReference type="AlphaFoldDB" id="A0A318RI66"/>
<evidence type="ECO:0000256" key="2">
    <source>
        <dbReference type="ARBA" id="ARBA00022692"/>
    </source>
</evidence>
<dbReference type="Proteomes" id="UP000247591">
    <property type="component" value="Unassembled WGS sequence"/>
</dbReference>
<feature type="transmembrane region" description="Helical" evidence="7">
    <location>
        <begin position="266"/>
        <end position="292"/>
    </location>
</feature>
<feature type="transmembrane region" description="Helical" evidence="7">
    <location>
        <begin position="40"/>
        <end position="62"/>
    </location>
</feature>
<dbReference type="SMART" id="SM00382">
    <property type="entry name" value="AAA"/>
    <property type="match status" value="1"/>
</dbReference>
<protein>
    <submittedName>
        <fullName evidence="10">ATP-binding cassette subfamily C protein CydD</fullName>
    </submittedName>
</protein>
<evidence type="ECO:0000259" key="9">
    <source>
        <dbReference type="PROSITE" id="PS50929"/>
    </source>
</evidence>
<evidence type="ECO:0000313" key="10">
    <source>
        <dbReference type="EMBL" id="PYE14972.1"/>
    </source>
</evidence>
<dbReference type="PROSITE" id="PS50929">
    <property type="entry name" value="ABC_TM1F"/>
    <property type="match status" value="1"/>
</dbReference>